<evidence type="ECO:0000313" key="1">
    <source>
        <dbReference type="EMBL" id="GGK31296.1"/>
    </source>
</evidence>
<dbReference type="Proteomes" id="UP000660265">
    <property type="component" value="Unassembled WGS sequence"/>
</dbReference>
<name>A0ABQ2EXX5_9ACTN</name>
<sequence length="74" mass="8324">MNGAQRPTYQRVFGDPLNWVRIRLGHRSATTTALYLHTLQELEMRTRLELVPEGAWEPAGFSPEDWSEAGAVAA</sequence>
<comment type="caution">
    <text evidence="1">The sequence shown here is derived from an EMBL/GenBank/DDBJ whole genome shotgun (WGS) entry which is preliminary data.</text>
</comment>
<dbReference type="EMBL" id="BMMV01000046">
    <property type="protein sequence ID" value="GGK31296.1"/>
    <property type="molecule type" value="Genomic_DNA"/>
</dbReference>
<organism evidence="1 2">
    <name type="scientific">Streptomyces camponoticapitis</name>
    <dbReference type="NCBI Taxonomy" id="1616125"/>
    <lineage>
        <taxon>Bacteria</taxon>
        <taxon>Bacillati</taxon>
        <taxon>Actinomycetota</taxon>
        <taxon>Actinomycetes</taxon>
        <taxon>Kitasatosporales</taxon>
        <taxon>Streptomycetaceae</taxon>
        <taxon>Streptomyces</taxon>
    </lineage>
</organism>
<proteinExistence type="predicted"/>
<accession>A0ABQ2EXX5</accession>
<keyword evidence="2" id="KW-1185">Reference proteome</keyword>
<reference evidence="2" key="1">
    <citation type="journal article" date="2019" name="Int. J. Syst. Evol. Microbiol.">
        <title>The Global Catalogue of Microorganisms (GCM) 10K type strain sequencing project: providing services to taxonomists for standard genome sequencing and annotation.</title>
        <authorList>
            <consortium name="The Broad Institute Genomics Platform"/>
            <consortium name="The Broad Institute Genome Sequencing Center for Infectious Disease"/>
            <person name="Wu L."/>
            <person name="Ma J."/>
        </authorList>
    </citation>
    <scope>NUCLEOTIDE SEQUENCE [LARGE SCALE GENOMIC DNA]</scope>
    <source>
        <strain evidence="2">CGMCC 4.7275</strain>
    </source>
</reference>
<gene>
    <name evidence="1" type="ORF">GCM10011583_73950</name>
</gene>
<protein>
    <recommendedName>
        <fullName evidence="3">Integrase</fullName>
    </recommendedName>
</protein>
<evidence type="ECO:0008006" key="3">
    <source>
        <dbReference type="Google" id="ProtNLM"/>
    </source>
</evidence>
<dbReference type="RefSeq" id="WP_189111956.1">
    <property type="nucleotide sequence ID" value="NZ_BMMV01000046.1"/>
</dbReference>
<evidence type="ECO:0000313" key="2">
    <source>
        <dbReference type="Proteomes" id="UP000660265"/>
    </source>
</evidence>